<dbReference type="Proteomes" id="UP000245252">
    <property type="component" value="Unassembled WGS sequence"/>
</dbReference>
<feature type="signal peptide" evidence="1">
    <location>
        <begin position="1"/>
        <end position="19"/>
    </location>
</feature>
<proteinExistence type="predicted"/>
<evidence type="ECO:0000313" key="3">
    <source>
        <dbReference type="Proteomes" id="UP000245252"/>
    </source>
</evidence>
<feature type="chain" id="PRO_5015538348" evidence="1">
    <location>
        <begin position="20"/>
        <end position="160"/>
    </location>
</feature>
<dbReference type="AlphaFoldDB" id="A0A2U2DVD8"/>
<gene>
    <name evidence="2" type="ORF">DEM27_06510</name>
</gene>
<accession>A0A2U2DVD8</accession>
<organism evidence="2 3">
    <name type="scientific">Metarhizobium album</name>
    <dbReference type="NCBI Taxonomy" id="2182425"/>
    <lineage>
        <taxon>Bacteria</taxon>
        <taxon>Pseudomonadati</taxon>
        <taxon>Pseudomonadota</taxon>
        <taxon>Alphaproteobacteria</taxon>
        <taxon>Hyphomicrobiales</taxon>
        <taxon>Rhizobiaceae</taxon>
        <taxon>Metarhizobium</taxon>
    </lineage>
</organism>
<dbReference type="OrthoDB" id="8454787at2"/>
<sequence>MRIFAALVFSIIWSGSAAAQWYYQGEESAFGAGGTHIALAANGRYGFGIRCQNGDLNFVFITPEEISTDQATVLSSSQLKLLLRVDDMPANTLAGVADSSDGKLRVTAVASADEVGQIRDAKKRLAVAASIGTEVFHEIKFTSRGSTKVIEKVLSGCGVR</sequence>
<dbReference type="EMBL" id="QFBC01000002">
    <property type="protein sequence ID" value="PWE57285.1"/>
    <property type="molecule type" value="Genomic_DNA"/>
</dbReference>
<name>A0A2U2DVD8_9HYPH</name>
<comment type="caution">
    <text evidence="2">The sequence shown here is derived from an EMBL/GenBank/DDBJ whole genome shotgun (WGS) entry which is preliminary data.</text>
</comment>
<reference evidence="2 3" key="1">
    <citation type="submission" date="2018-05" db="EMBL/GenBank/DDBJ databases">
        <title>The draft genome of strain NS-104.</title>
        <authorList>
            <person name="Hang P."/>
            <person name="Jiang J."/>
        </authorList>
    </citation>
    <scope>NUCLEOTIDE SEQUENCE [LARGE SCALE GENOMIC DNA]</scope>
    <source>
        <strain evidence="2 3">NS-104</strain>
    </source>
</reference>
<evidence type="ECO:0000313" key="2">
    <source>
        <dbReference type="EMBL" id="PWE57285.1"/>
    </source>
</evidence>
<keyword evidence="3" id="KW-1185">Reference proteome</keyword>
<evidence type="ECO:0000256" key="1">
    <source>
        <dbReference type="SAM" id="SignalP"/>
    </source>
</evidence>
<dbReference type="RefSeq" id="WP_109457389.1">
    <property type="nucleotide sequence ID" value="NZ_QFBC01000002.1"/>
</dbReference>
<protein>
    <submittedName>
        <fullName evidence="2">Uncharacterized protein</fullName>
    </submittedName>
</protein>
<keyword evidence="1" id="KW-0732">Signal</keyword>